<feature type="non-terminal residue" evidence="8">
    <location>
        <position position="1"/>
    </location>
</feature>
<reference evidence="8" key="1">
    <citation type="journal article" date="2020" name="Stud. Mycol.">
        <title>101 Dothideomycetes genomes: a test case for predicting lifestyles and emergence of pathogens.</title>
        <authorList>
            <person name="Haridas S."/>
            <person name="Albert R."/>
            <person name="Binder M."/>
            <person name="Bloem J."/>
            <person name="Labutti K."/>
            <person name="Salamov A."/>
            <person name="Andreopoulos B."/>
            <person name="Baker S."/>
            <person name="Barry K."/>
            <person name="Bills G."/>
            <person name="Bluhm B."/>
            <person name="Cannon C."/>
            <person name="Castanera R."/>
            <person name="Culley D."/>
            <person name="Daum C."/>
            <person name="Ezra D."/>
            <person name="Gonzalez J."/>
            <person name="Henrissat B."/>
            <person name="Kuo A."/>
            <person name="Liang C."/>
            <person name="Lipzen A."/>
            <person name="Lutzoni F."/>
            <person name="Magnuson J."/>
            <person name="Mondo S."/>
            <person name="Nolan M."/>
            <person name="Ohm R."/>
            <person name="Pangilinan J."/>
            <person name="Park H.-J."/>
            <person name="Ramirez L."/>
            <person name="Alfaro M."/>
            <person name="Sun H."/>
            <person name="Tritt A."/>
            <person name="Yoshinaga Y."/>
            <person name="Zwiers L.-H."/>
            <person name="Turgeon B."/>
            <person name="Goodwin S."/>
            <person name="Spatafora J."/>
            <person name="Crous P."/>
            <person name="Grigoriev I."/>
        </authorList>
    </citation>
    <scope>NUCLEOTIDE SEQUENCE</scope>
    <source>
        <strain evidence="8">CBS 113818</strain>
    </source>
</reference>
<feature type="transmembrane region" description="Helical" evidence="7">
    <location>
        <begin position="68"/>
        <end position="91"/>
    </location>
</feature>
<dbReference type="InterPro" id="IPR050277">
    <property type="entry name" value="Sodium:Solute_Symporter"/>
</dbReference>
<evidence type="ECO:0000256" key="5">
    <source>
        <dbReference type="ARBA" id="ARBA00022989"/>
    </source>
</evidence>
<evidence type="ECO:0008006" key="10">
    <source>
        <dbReference type="Google" id="ProtNLM"/>
    </source>
</evidence>
<keyword evidence="3" id="KW-0813">Transport</keyword>
<dbReference type="AlphaFoldDB" id="A0A6A6ZIQ7"/>
<evidence type="ECO:0000313" key="8">
    <source>
        <dbReference type="EMBL" id="KAF2820125.1"/>
    </source>
</evidence>
<accession>A0A6A6ZIQ7</accession>
<evidence type="ECO:0000256" key="7">
    <source>
        <dbReference type="SAM" id="Phobius"/>
    </source>
</evidence>
<dbReference type="Gene3D" id="1.20.1730.10">
    <property type="entry name" value="Sodium/glucose cotransporter"/>
    <property type="match status" value="1"/>
</dbReference>
<comment type="similarity">
    <text evidence="2">Belongs to the sodium:solute symporter (SSF) (TC 2.A.21) family.</text>
</comment>
<dbReference type="GO" id="GO:0005886">
    <property type="term" value="C:plasma membrane"/>
    <property type="evidence" value="ECO:0007669"/>
    <property type="project" value="TreeGrafter"/>
</dbReference>
<evidence type="ECO:0000256" key="1">
    <source>
        <dbReference type="ARBA" id="ARBA00004141"/>
    </source>
</evidence>
<evidence type="ECO:0000256" key="6">
    <source>
        <dbReference type="ARBA" id="ARBA00023136"/>
    </source>
</evidence>
<evidence type="ECO:0000256" key="2">
    <source>
        <dbReference type="ARBA" id="ARBA00006434"/>
    </source>
</evidence>
<evidence type="ECO:0000313" key="9">
    <source>
        <dbReference type="Proteomes" id="UP000799424"/>
    </source>
</evidence>
<feature type="transmembrane region" description="Helical" evidence="7">
    <location>
        <begin position="176"/>
        <end position="206"/>
    </location>
</feature>
<dbReference type="GO" id="GO:0015606">
    <property type="term" value="F:spermidine transmembrane transporter activity"/>
    <property type="evidence" value="ECO:0007669"/>
    <property type="project" value="TreeGrafter"/>
</dbReference>
<protein>
    <recommendedName>
        <fullName evidence="10">Urea transporter</fullName>
    </recommendedName>
</protein>
<keyword evidence="9" id="KW-1185">Reference proteome</keyword>
<feature type="transmembrane region" description="Helical" evidence="7">
    <location>
        <begin position="103"/>
        <end position="121"/>
    </location>
</feature>
<evidence type="ECO:0000256" key="3">
    <source>
        <dbReference type="ARBA" id="ARBA00022448"/>
    </source>
</evidence>
<feature type="transmembrane region" description="Helical" evidence="7">
    <location>
        <begin position="35"/>
        <end position="56"/>
    </location>
</feature>
<sequence>LSSSLPLLIFGALGPIIRSKCPEGFVLTEWTRQRYGAVAGLFLSACTLITIFLYMVAELSALQQIVTLLTGLNGLPVVIVQCAVTTIYTSLGGFKVSFVTDNVQGVMVLGLIILGIIAVGVETNIDRSLIDQSGYLKPSLLGWQLIYILPVAILTNDFFLSGFWMRTFASRTDKDLWIGVSLASVAVLIILTLVGVTGLLAAWSGAYEIGDQENGALSLFLLLGQLPAWVVGVILVMVVSLSTAAFDSFQSAMISTGSNDLFRNKLNIWIIRACVVALIFPVVVVALRSPDILQIFLISDLVSAAVVPCLVIGLSEKFYWYRGFDFVVGGLGGIFTIFLFGLVYYDGDVDLASRLLLLEDGLYANDWSAFGAFVAAPVGGVLWAFGACGLRIAFLFVMAKVRGHRFTALDRPVPRHVTRPGAFDEQDNQTVLEHSNVDIKGKFF</sequence>
<keyword evidence="4 7" id="KW-0812">Transmembrane</keyword>
<feature type="transmembrane region" description="Helical" evidence="7">
    <location>
        <begin position="141"/>
        <end position="164"/>
    </location>
</feature>
<dbReference type="PROSITE" id="PS50283">
    <property type="entry name" value="NA_SOLUT_SYMP_3"/>
    <property type="match status" value="1"/>
</dbReference>
<keyword evidence="5 7" id="KW-1133">Transmembrane helix</keyword>
<feature type="transmembrane region" description="Helical" evidence="7">
    <location>
        <begin position="367"/>
        <end position="397"/>
    </location>
</feature>
<feature type="transmembrane region" description="Helical" evidence="7">
    <location>
        <begin position="226"/>
        <end position="246"/>
    </location>
</feature>
<dbReference type="OrthoDB" id="6132759at2759"/>
<gene>
    <name evidence="8" type="ORF">CC86DRAFT_305863</name>
</gene>
<comment type="subcellular location">
    <subcellularLocation>
        <location evidence="1">Membrane</location>
        <topology evidence="1">Multi-pass membrane protein</topology>
    </subcellularLocation>
</comment>
<feature type="transmembrane region" description="Helical" evidence="7">
    <location>
        <begin position="266"/>
        <end position="287"/>
    </location>
</feature>
<name>A0A6A6ZIQ7_9PLEO</name>
<dbReference type="PANTHER" id="PTHR48086">
    <property type="entry name" value="SODIUM/PROLINE SYMPORTER-RELATED"/>
    <property type="match status" value="1"/>
</dbReference>
<dbReference type="InterPro" id="IPR001734">
    <property type="entry name" value="Na/solute_symporter"/>
</dbReference>
<dbReference type="Proteomes" id="UP000799424">
    <property type="component" value="Unassembled WGS sequence"/>
</dbReference>
<proteinExistence type="inferred from homology"/>
<feature type="transmembrane region" description="Helical" evidence="7">
    <location>
        <begin position="326"/>
        <end position="347"/>
    </location>
</feature>
<feature type="transmembrane region" description="Helical" evidence="7">
    <location>
        <begin position="293"/>
        <end position="314"/>
    </location>
</feature>
<organism evidence="8 9">
    <name type="scientific">Ophiobolus disseminans</name>
    <dbReference type="NCBI Taxonomy" id="1469910"/>
    <lineage>
        <taxon>Eukaryota</taxon>
        <taxon>Fungi</taxon>
        <taxon>Dikarya</taxon>
        <taxon>Ascomycota</taxon>
        <taxon>Pezizomycotina</taxon>
        <taxon>Dothideomycetes</taxon>
        <taxon>Pleosporomycetidae</taxon>
        <taxon>Pleosporales</taxon>
        <taxon>Pleosporineae</taxon>
        <taxon>Phaeosphaeriaceae</taxon>
        <taxon>Ophiobolus</taxon>
    </lineage>
</organism>
<keyword evidence="6 7" id="KW-0472">Membrane</keyword>
<dbReference type="PANTHER" id="PTHR48086:SF10">
    <property type="entry name" value="AGR155CP"/>
    <property type="match status" value="1"/>
</dbReference>
<dbReference type="EMBL" id="MU006242">
    <property type="protein sequence ID" value="KAF2820125.1"/>
    <property type="molecule type" value="Genomic_DNA"/>
</dbReference>
<evidence type="ECO:0000256" key="4">
    <source>
        <dbReference type="ARBA" id="ARBA00022692"/>
    </source>
</evidence>
<dbReference type="InterPro" id="IPR038377">
    <property type="entry name" value="Na/Glc_symporter_sf"/>
</dbReference>